<dbReference type="AlphaFoldDB" id="A0AAJ1V348"/>
<proteinExistence type="predicted"/>
<evidence type="ECO:0000313" key="1">
    <source>
        <dbReference type="EMBL" id="MDK7186976.1"/>
    </source>
</evidence>
<dbReference type="RefSeq" id="WP_006908303.1">
    <property type="nucleotide sequence ID" value="NZ_JASOOE010000004.1"/>
</dbReference>
<dbReference type="Proteomes" id="UP001229251">
    <property type="component" value="Unassembled WGS sequence"/>
</dbReference>
<reference evidence="1" key="1">
    <citation type="submission" date="2023-05" db="EMBL/GenBank/DDBJ databases">
        <title>Cataloging the Phylogenetic Diversity of Human Bladder Bacteria.</title>
        <authorList>
            <person name="Du J."/>
        </authorList>
    </citation>
    <scope>NUCLEOTIDE SEQUENCE</scope>
    <source>
        <strain evidence="1">UMB1231</strain>
    </source>
</reference>
<comment type="caution">
    <text evidence="1">The sequence shown here is derived from an EMBL/GenBank/DDBJ whole genome shotgun (WGS) entry which is preliminary data.</text>
</comment>
<gene>
    <name evidence="1" type="ORF">QP433_03180</name>
</gene>
<accession>A0AAJ1V348</accession>
<organism evidence="1 2">
    <name type="scientific">Facklamia hominis</name>
    <dbReference type="NCBI Taxonomy" id="178214"/>
    <lineage>
        <taxon>Bacteria</taxon>
        <taxon>Bacillati</taxon>
        <taxon>Bacillota</taxon>
        <taxon>Bacilli</taxon>
        <taxon>Lactobacillales</taxon>
        <taxon>Aerococcaceae</taxon>
        <taxon>Facklamia</taxon>
    </lineage>
</organism>
<name>A0AAJ1V348_9LACT</name>
<protein>
    <submittedName>
        <fullName evidence="1">Uncharacterized protein</fullName>
    </submittedName>
</protein>
<evidence type="ECO:0000313" key="2">
    <source>
        <dbReference type="Proteomes" id="UP001229251"/>
    </source>
</evidence>
<dbReference type="EMBL" id="JASOOE010000004">
    <property type="protein sequence ID" value="MDK7186976.1"/>
    <property type="molecule type" value="Genomic_DNA"/>
</dbReference>
<sequence length="169" mass="19713">MKKKRLKIALLASLICLLARIIYVNVTKEGIKPELYSMEETLVAQGHPLKIRSISLLEGKEKEDFREKFPVILNPDQDYILKVEIEGDLRDTKEKAMGLTMIINRQARTWPVFGSPQFEEWGFRLFFAFRDENFKHGENELIIAVNDTLIEDNVHKAFQRTWDYQGPAD</sequence>